<dbReference type="InterPro" id="IPR013783">
    <property type="entry name" value="Ig-like_fold"/>
</dbReference>
<dbReference type="Gene3D" id="2.60.40.10">
    <property type="entry name" value="Immunoglobulins"/>
    <property type="match status" value="1"/>
</dbReference>
<dbReference type="EMBL" id="CAAALY010264769">
    <property type="protein sequence ID" value="VEL40408.1"/>
    <property type="molecule type" value="Genomic_DNA"/>
</dbReference>
<accession>A0A3S5CQP5</accession>
<name>A0A3S5CQP5_9PLAT</name>
<proteinExistence type="predicted"/>
<evidence type="ECO:0000313" key="1">
    <source>
        <dbReference type="EMBL" id="VEL40408.1"/>
    </source>
</evidence>
<comment type="caution">
    <text evidence="1">The sequence shown here is derived from an EMBL/GenBank/DDBJ whole genome shotgun (WGS) entry which is preliminary data.</text>
</comment>
<protein>
    <recommendedName>
        <fullName evidence="3">Fibronectin type-III domain-containing protein</fullName>
    </recommendedName>
</protein>
<keyword evidence="2" id="KW-1185">Reference proteome</keyword>
<evidence type="ECO:0000313" key="2">
    <source>
        <dbReference type="Proteomes" id="UP000784294"/>
    </source>
</evidence>
<dbReference type="Proteomes" id="UP000784294">
    <property type="component" value="Unassembled WGS sequence"/>
</dbReference>
<gene>
    <name evidence="1" type="ORF">PXEA_LOCUS33848</name>
</gene>
<dbReference type="InterPro" id="IPR036116">
    <property type="entry name" value="FN3_sf"/>
</dbReference>
<dbReference type="SUPFAM" id="SSF49265">
    <property type="entry name" value="Fibronectin type III"/>
    <property type="match status" value="1"/>
</dbReference>
<dbReference type="AlphaFoldDB" id="A0A3S5CQP5"/>
<organism evidence="1 2">
    <name type="scientific">Protopolystoma xenopodis</name>
    <dbReference type="NCBI Taxonomy" id="117903"/>
    <lineage>
        <taxon>Eukaryota</taxon>
        <taxon>Metazoa</taxon>
        <taxon>Spiralia</taxon>
        <taxon>Lophotrochozoa</taxon>
        <taxon>Platyhelminthes</taxon>
        <taxon>Monogenea</taxon>
        <taxon>Polyopisthocotylea</taxon>
        <taxon>Polystomatidea</taxon>
        <taxon>Polystomatidae</taxon>
        <taxon>Protopolystoma</taxon>
    </lineage>
</organism>
<evidence type="ECO:0008006" key="3">
    <source>
        <dbReference type="Google" id="ProtNLM"/>
    </source>
</evidence>
<reference evidence="1" key="1">
    <citation type="submission" date="2018-11" db="EMBL/GenBank/DDBJ databases">
        <authorList>
            <consortium name="Pathogen Informatics"/>
        </authorList>
    </citation>
    <scope>NUCLEOTIDE SEQUENCE</scope>
</reference>
<sequence length="208" mass="23319">MAPLSLELIDNVFSWEAPVSDGGSPILSYKIQMSSTVSGEMVYEAGPMENSIAVRTIVPCESPVIQIVAINAQGQTKFPARLWANSEDSHSCFWWRQVSIAGSFVINHFPLSKTNSLSGRSSIFLTHASPDLSILHFSLSSSNHWASTRRPIHRHSDSTLRKQHIRHWHFCTCDPSAIQSYATAERSTQQRLYDLVHFGLGSAHYHKR</sequence>